<proteinExistence type="predicted"/>
<accession>A0AAV4R5U8</accession>
<dbReference type="Proteomes" id="UP001054945">
    <property type="component" value="Unassembled WGS sequence"/>
</dbReference>
<organism evidence="1 2">
    <name type="scientific">Caerostris extrusa</name>
    <name type="common">Bark spider</name>
    <name type="synonym">Caerostris bankana</name>
    <dbReference type="NCBI Taxonomy" id="172846"/>
    <lineage>
        <taxon>Eukaryota</taxon>
        <taxon>Metazoa</taxon>
        <taxon>Ecdysozoa</taxon>
        <taxon>Arthropoda</taxon>
        <taxon>Chelicerata</taxon>
        <taxon>Arachnida</taxon>
        <taxon>Araneae</taxon>
        <taxon>Araneomorphae</taxon>
        <taxon>Entelegynae</taxon>
        <taxon>Araneoidea</taxon>
        <taxon>Araneidae</taxon>
        <taxon>Caerostris</taxon>
    </lineage>
</organism>
<evidence type="ECO:0000313" key="1">
    <source>
        <dbReference type="EMBL" id="GIY15999.1"/>
    </source>
</evidence>
<dbReference type="EMBL" id="BPLR01007317">
    <property type="protein sequence ID" value="GIY15999.1"/>
    <property type="molecule type" value="Genomic_DNA"/>
</dbReference>
<gene>
    <name evidence="1" type="ORF">CEXT_304951</name>
</gene>
<protein>
    <submittedName>
        <fullName evidence="1">Uncharacterized protein</fullName>
    </submittedName>
</protein>
<keyword evidence="2" id="KW-1185">Reference proteome</keyword>
<reference evidence="1 2" key="1">
    <citation type="submission" date="2021-06" db="EMBL/GenBank/DDBJ databases">
        <title>Caerostris extrusa draft genome.</title>
        <authorList>
            <person name="Kono N."/>
            <person name="Arakawa K."/>
        </authorList>
    </citation>
    <scope>NUCLEOTIDE SEQUENCE [LARGE SCALE GENOMIC DNA]</scope>
</reference>
<name>A0AAV4R5U8_CAEEX</name>
<dbReference type="AlphaFoldDB" id="A0AAV4R5U8"/>
<sequence length="137" mass="15943">MDIWVSVPDFLPRHEEAICSEECHVPLSQVVRKVGRPRARSRVKHLLHPHTSHVAVILQTKPVKNHTKDGLEFSFLGDTAYNTFQRPENICFFFFFFKCSSVMLSTMIPKEFWVLRAHKACSTESYRLKNHTKDGLE</sequence>
<comment type="caution">
    <text evidence="1">The sequence shown here is derived from an EMBL/GenBank/DDBJ whole genome shotgun (WGS) entry which is preliminary data.</text>
</comment>
<evidence type="ECO:0000313" key="2">
    <source>
        <dbReference type="Proteomes" id="UP001054945"/>
    </source>
</evidence>